<geneLocation type="plasmid" evidence="2">
    <name>pjcm13574 dna</name>
</geneLocation>
<keyword evidence="2" id="KW-1185">Reference proteome</keyword>
<name>A0A7I7XPN6_9MYCO</name>
<gene>
    <name evidence="1" type="ORF">MMAD_55060</name>
</gene>
<dbReference type="KEGG" id="mmag:MMAD_55060"/>
<organism evidence="1 2">
    <name type="scientific">Mycolicibacterium madagascariense</name>
    <dbReference type="NCBI Taxonomy" id="212765"/>
    <lineage>
        <taxon>Bacteria</taxon>
        <taxon>Bacillati</taxon>
        <taxon>Actinomycetota</taxon>
        <taxon>Actinomycetes</taxon>
        <taxon>Mycobacteriales</taxon>
        <taxon>Mycobacteriaceae</taxon>
        <taxon>Mycolicibacterium</taxon>
    </lineage>
</organism>
<proteinExistence type="predicted"/>
<dbReference type="RefSeq" id="WP_163744671.1">
    <property type="nucleotide sequence ID" value="NZ_AP022611.1"/>
</dbReference>
<keyword evidence="1" id="KW-0614">Plasmid</keyword>
<evidence type="ECO:0000313" key="1">
    <source>
        <dbReference type="EMBL" id="BBZ31211.1"/>
    </source>
</evidence>
<dbReference type="AlphaFoldDB" id="A0A7I7XPN6"/>
<protein>
    <submittedName>
        <fullName evidence="1">Uncharacterized protein</fullName>
    </submittedName>
</protein>
<accession>A0A7I7XPN6</accession>
<dbReference type="Proteomes" id="UP000466517">
    <property type="component" value="Plasmid pJCM13574"/>
</dbReference>
<evidence type="ECO:0000313" key="2">
    <source>
        <dbReference type="Proteomes" id="UP000466517"/>
    </source>
</evidence>
<dbReference type="EMBL" id="AP022611">
    <property type="protein sequence ID" value="BBZ31211.1"/>
    <property type="molecule type" value="Genomic_DNA"/>
</dbReference>
<reference evidence="1 2" key="1">
    <citation type="journal article" date="2019" name="Emerg. Microbes Infect.">
        <title>Comprehensive subspecies identification of 175 nontuberculous mycobacteria species based on 7547 genomic profiles.</title>
        <authorList>
            <person name="Matsumoto Y."/>
            <person name="Kinjo T."/>
            <person name="Motooka D."/>
            <person name="Nabeya D."/>
            <person name="Jung N."/>
            <person name="Uechi K."/>
            <person name="Horii T."/>
            <person name="Iida T."/>
            <person name="Fujita J."/>
            <person name="Nakamura S."/>
        </authorList>
    </citation>
    <scope>NUCLEOTIDE SEQUENCE [LARGE SCALE GENOMIC DNA]</scope>
    <source>
        <strain evidence="1 2">JCM 13574</strain>
        <plasmid evidence="2">pjcm13574 dna</plasmid>
    </source>
</reference>
<sequence length="175" mass="18812">MARDRTARARVRQLLATAGPIADTSGFATGVLKDRIDYRGSSVAFIQLIAAMEQEGEISREIRGKRTYKISATPDTVQAFRPVMSPPDGSATDTVDDVSSKIDIDYDRLAKALVREVWSVLTAVASAAPERTALAPVDATSSADDDYAVRIHAARKALDDLFDDVEAKAQAGTKV</sequence>